<accession>A0ABP3LLQ3</accession>
<dbReference type="Proteomes" id="UP001500880">
    <property type="component" value="Unassembled WGS sequence"/>
</dbReference>
<protein>
    <submittedName>
        <fullName evidence="1">Phosphatase PhoE</fullName>
    </submittedName>
</protein>
<dbReference type="SMART" id="SM00855">
    <property type="entry name" value="PGAM"/>
    <property type="match status" value="1"/>
</dbReference>
<dbReference type="CDD" id="cd07067">
    <property type="entry name" value="HP_PGM_like"/>
    <property type="match status" value="1"/>
</dbReference>
<dbReference type="InterPro" id="IPR029033">
    <property type="entry name" value="His_PPase_superfam"/>
</dbReference>
<dbReference type="Gene3D" id="3.40.50.1240">
    <property type="entry name" value="Phosphoglycerate mutase-like"/>
    <property type="match status" value="1"/>
</dbReference>
<sequence>MTTIGLIRHGLTDWNVERKAQGQTDVQLNEVGQRQAEVLATRFQKGEWDLIVTSPLSRAADTANAVARHTGLSVIKDARLQERGFGEIEGTTELERVKKYGENWRELDLGREGTEAVTQRSVACVEEFCQAYEGKRILFVSHGATLNMLIKGLLDNPHFDERFENTAFSIFERTEGEWECQLLNCTKHLDHQKELEAK</sequence>
<reference evidence="2" key="1">
    <citation type="journal article" date="2019" name="Int. J. Syst. Evol. Microbiol.">
        <title>The Global Catalogue of Microorganisms (GCM) 10K type strain sequencing project: providing services to taxonomists for standard genome sequencing and annotation.</title>
        <authorList>
            <consortium name="The Broad Institute Genomics Platform"/>
            <consortium name="The Broad Institute Genome Sequencing Center for Infectious Disease"/>
            <person name="Wu L."/>
            <person name="Ma J."/>
        </authorList>
    </citation>
    <scope>NUCLEOTIDE SEQUENCE [LARGE SCALE GENOMIC DNA]</scope>
    <source>
        <strain evidence="2">JCM 12389</strain>
    </source>
</reference>
<organism evidence="1 2">
    <name type="scientific">Salinibacillus aidingensis</name>
    <dbReference type="NCBI Taxonomy" id="237684"/>
    <lineage>
        <taxon>Bacteria</taxon>
        <taxon>Bacillati</taxon>
        <taxon>Bacillota</taxon>
        <taxon>Bacilli</taxon>
        <taxon>Bacillales</taxon>
        <taxon>Bacillaceae</taxon>
        <taxon>Salinibacillus</taxon>
    </lineage>
</organism>
<gene>
    <name evidence="1" type="primary">phoE</name>
    <name evidence="1" type="ORF">GCM10008986_33210</name>
</gene>
<name>A0ABP3LLQ3_9BACI</name>
<dbReference type="PANTHER" id="PTHR48100:SF59">
    <property type="entry name" value="ADENOSYLCOBALAMIN_ALPHA-RIBAZOLE PHOSPHATASE"/>
    <property type="match status" value="1"/>
</dbReference>
<dbReference type="PANTHER" id="PTHR48100">
    <property type="entry name" value="BROAD-SPECIFICITY PHOSPHATASE YOR283W-RELATED"/>
    <property type="match status" value="1"/>
</dbReference>
<dbReference type="SUPFAM" id="SSF53254">
    <property type="entry name" value="Phosphoglycerate mutase-like"/>
    <property type="match status" value="1"/>
</dbReference>
<comment type="caution">
    <text evidence="1">The sequence shown here is derived from an EMBL/GenBank/DDBJ whole genome shotgun (WGS) entry which is preliminary data.</text>
</comment>
<proteinExistence type="predicted"/>
<dbReference type="EMBL" id="BAAADO010000009">
    <property type="protein sequence ID" value="GAA0502932.1"/>
    <property type="molecule type" value="Genomic_DNA"/>
</dbReference>
<dbReference type="InterPro" id="IPR050275">
    <property type="entry name" value="PGM_Phosphatase"/>
</dbReference>
<evidence type="ECO:0000313" key="2">
    <source>
        <dbReference type="Proteomes" id="UP001500880"/>
    </source>
</evidence>
<dbReference type="RefSeq" id="WP_343843590.1">
    <property type="nucleotide sequence ID" value="NZ_BAAADO010000009.1"/>
</dbReference>
<dbReference type="InterPro" id="IPR013078">
    <property type="entry name" value="His_Pase_superF_clade-1"/>
</dbReference>
<evidence type="ECO:0000313" key="1">
    <source>
        <dbReference type="EMBL" id="GAA0502932.1"/>
    </source>
</evidence>
<dbReference type="Pfam" id="PF00300">
    <property type="entry name" value="His_Phos_1"/>
    <property type="match status" value="1"/>
</dbReference>
<keyword evidence="2" id="KW-1185">Reference proteome</keyword>